<sequence length="284" mass="28417">MRRAQNLLLASTLLAGSLAAATAMAQEASGPSTSGGSLPYISGKGTPRGEGPRPDPKRQETSGGQTVGTPSGAAGASAAPSGDGSNVRVIDLSKGGDQSPASGKPAVSATEPKSTTEPKPETAGVGTRPATDRVPGPARAEDAKADEIVPAKPPRSDAETAATTTTPEPVRRPDDAKPVERKAAGKPAPRKTTEATRRDPNAGGRRTAVAPPPGGRGGGPPPPPPHGGGPPHGSRAASGGPGGRRRRASRRSLRLSDRSARGYRHLRPGTAHGRAPASARIAGL</sequence>
<keyword evidence="2" id="KW-0732">Signal</keyword>
<evidence type="ECO:0000313" key="4">
    <source>
        <dbReference type="Proteomes" id="UP000766595"/>
    </source>
</evidence>
<feature type="compositionally biased region" description="Basic and acidic residues" evidence="1">
    <location>
        <begin position="169"/>
        <end position="183"/>
    </location>
</feature>
<evidence type="ECO:0000256" key="1">
    <source>
        <dbReference type="SAM" id="MobiDB-lite"/>
    </source>
</evidence>
<evidence type="ECO:0000313" key="3">
    <source>
        <dbReference type="EMBL" id="MBT9288446.1"/>
    </source>
</evidence>
<feature type="chain" id="PRO_5038096592" description="Translation initiation factor IF-2" evidence="2">
    <location>
        <begin position="26"/>
        <end position="284"/>
    </location>
</feature>
<dbReference type="EMBL" id="JAHHZF010000002">
    <property type="protein sequence ID" value="MBT9288446.1"/>
    <property type="molecule type" value="Genomic_DNA"/>
</dbReference>
<dbReference type="AlphaFoldDB" id="A0A947D2L4"/>
<reference evidence="3 4" key="1">
    <citation type="submission" date="2021-06" db="EMBL/GenBank/DDBJ databases">
        <authorList>
            <person name="Grouzdev D.S."/>
            <person name="Koziaeva V."/>
        </authorList>
    </citation>
    <scope>NUCLEOTIDE SEQUENCE [LARGE SCALE GENOMIC DNA]</scope>
    <source>
        <strain evidence="3 4">22</strain>
    </source>
</reference>
<gene>
    <name evidence="3" type="ORF">KL771_03235</name>
</gene>
<evidence type="ECO:0000256" key="2">
    <source>
        <dbReference type="SAM" id="SignalP"/>
    </source>
</evidence>
<proteinExistence type="predicted"/>
<accession>A0A947D2L4</accession>
<feature type="compositionally biased region" description="Basic and acidic residues" evidence="1">
    <location>
        <begin position="50"/>
        <end position="60"/>
    </location>
</feature>
<feature type="compositionally biased region" description="Low complexity" evidence="1">
    <location>
        <begin position="159"/>
        <end position="168"/>
    </location>
</feature>
<feature type="compositionally biased region" description="Pro residues" evidence="1">
    <location>
        <begin position="210"/>
        <end position="228"/>
    </location>
</feature>
<comment type="caution">
    <text evidence="3">The sequence shown here is derived from an EMBL/GenBank/DDBJ whole genome shotgun (WGS) entry which is preliminary data.</text>
</comment>
<dbReference type="Proteomes" id="UP000766595">
    <property type="component" value="Unassembled WGS sequence"/>
</dbReference>
<feature type="compositionally biased region" description="Basic residues" evidence="1">
    <location>
        <begin position="243"/>
        <end position="253"/>
    </location>
</feature>
<feature type="region of interest" description="Disordered" evidence="1">
    <location>
        <begin position="23"/>
        <end position="284"/>
    </location>
</feature>
<organism evidence="3 4">
    <name type="scientific">Prosthecodimorpha staleyi</name>
    <dbReference type="NCBI Taxonomy" id="2840188"/>
    <lineage>
        <taxon>Bacteria</taxon>
        <taxon>Pseudomonadati</taxon>
        <taxon>Pseudomonadota</taxon>
        <taxon>Alphaproteobacteria</taxon>
        <taxon>Hyphomicrobiales</taxon>
        <taxon>Ancalomicrobiaceae</taxon>
        <taxon>Prosthecodimorpha</taxon>
    </lineage>
</organism>
<feature type="signal peptide" evidence="2">
    <location>
        <begin position="1"/>
        <end position="25"/>
    </location>
</feature>
<keyword evidence="4" id="KW-1185">Reference proteome</keyword>
<name>A0A947D2L4_9HYPH</name>
<evidence type="ECO:0008006" key="5">
    <source>
        <dbReference type="Google" id="ProtNLM"/>
    </source>
</evidence>
<feature type="compositionally biased region" description="Basic and acidic residues" evidence="1">
    <location>
        <begin position="139"/>
        <end position="158"/>
    </location>
</feature>
<dbReference type="RefSeq" id="WP_261967132.1">
    <property type="nucleotide sequence ID" value="NZ_JAHHZF010000002.1"/>
</dbReference>
<protein>
    <recommendedName>
        <fullName evidence="5">Translation initiation factor IF-2</fullName>
    </recommendedName>
</protein>
<feature type="compositionally biased region" description="Basic and acidic residues" evidence="1">
    <location>
        <begin position="191"/>
        <end position="200"/>
    </location>
</feature>
<feature type="compositionally biased region" description="Low complexity" evidence="1">
    <location>
        <begin position="70"/>
        <end position="85"/>
    </location>
</feature>